<dbReference type="FunCoup" id="A0A2G5EA04">
    <property type="interactions" value="279"/>
</dbReference>
<accession>A0A2G5EA04</accession>
<dbReference type="InterPro" id="IPR037502">
    <property type="entry name" value="CBP1"/>
</dbReference>
<dbReference type="GO" id="GO:0010183">
    <property type="term" value="P:pollen tube guidance"/>
    <property type="evidence" value="ECO:0007669"/>
    <property type="project" value="InterPro"/>
</dbReference>
<dbReference type="AlphaFoldDB" id="A0A2G5EA04"/>
<dbReference type="GO" id="GO:0036033">
    <property type="term" value="F:mediator complex binding"/>
    <property type="evidence" value="ECO:0007669"/>
    <property type="project" value="InterPro"/>
</dbReference>
<evidence type="ECO:0000313" key="1">
    <source>
        <dbReference type="EMBL" id="PIA52387.1"/>
    </source>
</evidence>
<dbReference type="PANTHER" id="PTHR36345:SF1">
    <property type="entry name" value="CCG-BINDING PROTEIN 1"/>
    <property type="match status" value="1"/>
</dbReference>
<keyword evidence="2" id="KW-1185">Reference proteome</keyword>
<evidence type="ECO:0000313" key="2">
    <source>
        <dbReference type="Proteomes" id="UP000230069"/>
    </source>
</evidence>
<reference evidence="1 2" key="1">
    <citation type="submission" date="2017-09" db="EMBL/GenBank/DDBJ databases">
        <title>WGS assembly of Aquilegia coerulea Goldsmith.</title>
        <authorList>
            <person name="Hodges S."/>
            <person name="Kramer E."/>
            <person name="Nordborg M."/>
            <person name="Tomkins J."/>
            <person name="Borevitz J."/>
            <person name="Derieg N."/>
            <person name="Yan J."/>
            <person name="Mihaltcheva S."/>
            <person name="Hayes R.D."/>
            <person name="Rokhsar D."/>
        </authorList>
    </citation>
    <scope>NUCLEOTIDE SEQUENCE [LARGE SCALE GENOMIC DNA]</scope>
    <source>
        <strain evidence="2">cv. Goldsmith</strain>
    </source>
</reference>
<proteinExistence type="predicted"/>
<gene>
    <name evidence="1" type="ORF">AQUCO_01000332v1</name>
</gene>
<dbReference type="EMBL" id="KZ305027">
    <property type="protein sequence ID" value="PIA52387.1"/>
    <property type="molecule type" value="Genomic_DNA"/>
</dbReference>
<dbReference type="GO" id="GO:0005634">
    <property type="term" value="C:nucleus"/>
    <property type="evidence" value="ECO:0007669"/>
    <property type="project" value="TreeGrafter"/>
</dbReference>
<dbReference type="Proteomes" id="UP000230069">
    <property type="component" value="Unassembled WGS sequence"/>
</dbReference>
<dbReference type="OrthoDB" id="1924011at2759"/>
<dbReference type="PANTHER" id="PTHR36345">
    <property type="entry name" value="CCG-BINDING PROTEIN 1"/>
    <property type="match status" value="1"/>
</dbReference>
<sequence>MPDYPLSTLSKDRSVHAHTGLSNNKRTVAKHAHGGNLHLVFESIDFPRLNFKPQSQSQSRSFSITKISSSLRNHVNIPNLEPFSNRTRLERGVKEPSFIEKSKTQLLDYCSVLEGDDCYSCWSAYFELKDLEKKLSKDEIEKLIRGAGGVESLIEYVHGVSSIYKSKEEEKIESLKTIDNSEKMKEHVEEHFPVPDGLPKSEMEIEEEEKCRMPDSPFTRLLRTKGKFPAWFSQPPDHETD</sequence>
<dbReference type="STRING" id="218851.A0A2G5EA04"/>
<organism evidence="1 2">
    <name type="scientific">Aquilegia coerulea</name>
    <name type="common">Rocky mountain columbine</name>
    <dbReference type="NCBI Taxonomy" id="218851"/>
    <lineage>
        <taxon>Eukaryota</taxon>
        <taxon>Viridiplantae</taxon>
        <taxon>Streptophyta</taxon>
        <taxon>Embryophyta</taxon>
        <taxon>Tracheophyta</taxon>
        <taxon>Spermatophyta</taxon>
        <taxon>Magnoliopsida</taxon>
        <taxon>Ranunculales</taxon>
        <taxon>Ranunculaceae</taxon>
        <taxon>Thalictroideae</taxon>
        <taxon>Aquilegia</taxon>
    </lineage>
</organism>
<dbReference type="GO" id="GO:0005829">
    <property type="term" value="C:cytosol"/>
    <property type="evidence" value="ECO:0007669"/>
    <property type="project" value="TreeGrafter"/>
</dbReference>
<name>A0A2G5EA04_AQUCA</name>
<protein>
    <submittedName>
        <fullName evidence="1">Uncharacterized protein</fullName>
    </submittedName>
</protein>
<dbReference type="InParanoid" id="A0A2G5EA04"/>